<dbReference type="PANTHER" id="PTHR37826:SF2">
    <property type="entry name" value="ZINC-RIBBON DOMAIN-CONTAINING PROTEIN"/>
    <property type="match status" value="1"/>
</dbReference>
<evidence type="ECO:0000259" key="1">
    <source>
        <dbReference type="Pfam" id="PF12728"/>
    </source>
</evidence>
<dbReference type="GO" id="GO:0003677">
    <property type="term" value="F:DNA binding"/>
    <property type="evidence" value="ECO:0007669"/>
    <property type="project" value="UniProtKB-KW"/>
</dbReference>
<dbReference type="Gene3D" id="3.30.479.30">
    <property type="entry name" value="Band 7 domain"/>
    <property type="match status" value="1"/>
</dbReference>
<reference evidence="3 4" key="1">
    <citation type="journal article" date="2017" name="DNA Res.">
        <title>Complete genome sequence and expression profile of the commercial lytic enzyme producer Lysobacter enzymogenes M497-1.</title>
        <authorList>
            <person name="Takami H."/>
            <person name="Toyoda A."/>
            <person name="Uchiyama I."/>
            <person name="Itoh T."/>
            <person name="Takaki Y."/>
            <person name="Arai W."/>
            <person name="Nishi S."/>
            <person name="Kawai M."/>
            <person name="Shinya K."/>
            <person name="Ikeda H."/>
        </authorList>
    </citation>
    <scope>NUCLEOTIDE SEQUENCE [LARGE SCALE GENOMIC DNA]</scope>
    <source>
        <strain evidence="3 4">M497-1</strain>
    </source>
</reference>
<evidence type="ECO:0000313" key="3">
    <source>
        <dbReference type="EMBL" id="BAW00371.1"/>
    </source>
</evidence>
<proteinExistence type="predicted"/>
<dbReference type="NCBIfam" id="TIGR01764">
    <property type="entry name" value="excise"/>
    <property type="match status" value="1"/>
</dbReference>
<dbReference type="InterPro" id="IPR041657">
    <property type="entry name" value="HTH_17"/>
</dbReference>
<accession>A0AAU9B4L3</accession>
<name>A0AAU9B4L3_LYSEN</name>
<feature type="domain" description="Helix-turn-helix" evidence="1">
    <location>
        <begin position="305"/>
        <end position="352"/>
    </location>
</feature>
<dbReference type="KEGG" id="lem:LEN_4883"/>
<dbReference type="Proteomes" id="UP000218824">
    <property type="component" value="Chromosome"/>
</dbReference>
<gene>
    <name evidence="3" type="ORF">LEN_4883</name>
</gene>
<organism evidence="3 4">
    <name type="scientific">Lysobacter enzymogenes</name>
    <dbReference type="NCBI Taxonomy" id="69"/>
    <lineage>
        <taxon>Bacteria</taxon>
        <taxon>Pseudomonadati</taxon>
        <taxon>Pseudomonadota</taxon>
        <taxon>Gammaproteobacteria</taxon>
        <taxon>Lysobacterales</taxon>
        <taxon>Lysobacteraceae</taxon>
        <taxon>Lysobacter</taxon>
    </lineage>
</organism>
<evidence type="ECO:0000313" key="4">
    <source>
        <dbReference type="Proteomes" id="UP000218824"/>
    </source>
</evidence>
<dbReference type="GeneID" id="83066651"/>
<dbReference type="InterPro" id="IPR010093">
    <property type="entry name" value="SinI_DNA-bd"/>
</dbReference>
<protein>
    <submittedName>
        <fullName evidence="3">DNA-binding protein</fullName>
    </submittedName>
</protein>
<dbReference type="EMBL" id="AP014940">
    <property type="protein sequence ID" value="BAW00371.1"/>
    <property type="molecule type" value="Genomic_DNA"/>
</dbReference>
<dbReference type="Pfam" id="PF13421">
    <property type="entry name" value="Band_7_1"/>
    <property type="match status" value="1"/>
</dbReference>
<dbReference type="InterPro" id="IPR036013">
    <property type="entry name" value="Band_7/SPFH_dom_sf"/>
</dbReference>
<feature type="domain" description="SPFH" evidence="2">
    <location>
        <begin position="27"/>
        <end position="236"/>
    </location>
</feature>
<evidence type="ECO:0000259" key="2">
    <source>
        <dbReference type="Pfam" id="PF13421"/>
    </source>
</evidence>
<dbReference type="InterPro" id="IPR033880">
    <property type="entry name" value="SPFH_YdjI"/>
</dbReference>
<dbReference type="RefSeq" id="WP_074871270.1">
    <property type="nucleotide sequence ID" value="NZ_AP014940.1"/>
</dbReference>
<dbReference type="SUPFAM" id="SSF117892">
    <property type="entry name" value="Band 7/SPFH domain"/>
    <property type="match status" value="1"/>
</dbReference>
<keyword evidence="3" id="KW-0238">DNA-binding</keyword>
<dbReference type="Pfam" id="PF12728">
    <property type="entry name" value="HTH_17"/>
    <property type="match status" value="1"/>
</dbReference>
<sequence>MSILGFIKGELLEVIEWTDDSRDTLSYRFPDDDKEIKNGAQLIVRESQQVQFVAAGQYADLFGPGKHTLKTENIPVLSTILGWKYGFQSPFKCDVYFLNTRLFTGNKWGTANPVMMRDADFGVVRLRAFGTYDFRIVDPPKFLKEVAGTDQNFRLDEFADTMRSRIVSVFTEALASAKVPALDVASRYTELGEALLPLINPAMTSKYGIEIASFVLENVSVPPEVEKAIDARSSMSAVGNLNDYVKFQMGSAMGQGGDASAAVPAQMAMGFGIAQEMMRGMQGAPQGNAAAAPAADAAPAGGLEVLTPEQAATALGVSVEDVMAAIAAGDLKARKIGNATRIAKSALEEFLRG</sequence>
<dbReference type="AlphaFoldDB" id="A0AAU9B4L3"/>
<dbReference type="CDD" id="cd03408">
    <property type="entry name" value="SPFH_like_u1"/>
    <property type="match status" value="1"/>
</dbReference>
<dbReference type="PANTHER" id="PTHR37826">
    <property type="entry name" value="FLOTILLIN BAND_7_5 DOMAIN PROTEIN"/>
    <property type="match status" value="1"/>
</dbReference>